<dbReference type="PANTHER" id="PTHR15410:SF2">
    <property type="entry name" value="HIRA-INTERACTING PROTEIN 3"/>
    <property type="match status" value="1"/>
</dbReference>
<dbReference type="AlphaFoldDB" id="A0A5C3E1U3"/>
<dbReference type="SUPFAM" id="SSF109715">
    <property type="entry name" value="DEK C-terminal domain"/>
    <property type="match status" value="1"/>
</dbReference>
<feature type="compositionally biased region" description="Low complexity" evidence="1">
    <location>
        <begin position="77"/>
        <end position="89"/>
    </location>
</feature>
<keyword evidence="4" id="KW-1185">Reference proteome</keyword>
<dbReference type="OrthoDB" id="552755at2759"/>
<feature type="compositionally biased region" description="Low complexity" evidence="1">
    <location>
        <begin position="168"/>
        <end position="182"/>
    </location>
</feature>
<dbReference type="PANTHER" id="PTHR15410">
    <property type="entry name" value="HIRA-INTERACTING PROTEIN 3"/>
    <property type="match status" value="1"/>
</dbReference>
<reference evidence="3 4" key="1">
    <citation type="submission" date="2018-03" db="EMBL/GenBank/DDBJ databases">
        <authorList>
            <person name="Guldener U."/>
        </authorList>
    </citation>
    <scope>NUCLEOTIDE SEQUENCE [LARGE SCALE GENOMIC DNA]</scope>
    <source>
        <strain evidence="3 4">NBRC100155</strain>
    </source>
</reference>
<feature type="region of interest" description="Disordered" evidence="1">
    <location>
        <begin position="271"/>
        <end position="379"/>
    </location>
</feature>
<protein>
    <recommendedName>
        <fullName evidence="2">DEK-C domain-containing protein</fullName>
    </recommendedName>
</protein>
<dbReference type="Proteomes" id="UP000324022">
    <property type="component" value="Unassembled WGS sequence"/>
</dbReference>
<feature type="compositionally biased region" description="Acidic residues" evidence="1">
    <location>
        <begin position="142"/>
        <end position="158"/>
    </location>
</feature>
<dbReference type="InterPro" id="IPR037647">
    <property type="entry name" value="HIRIP3"/>
</dbReference>
<feature type="compositionally biased region" description="Polar residues" evidence="1">
    <location>
        <begin position="292"/>
        <end position="309"/>
    </location>
</feature>
<dbReference type="Gene3D" id="1.10.10.60">
    <property type="entry name" value="Homeodomain-like"/>
    <property type="match status" value="1"/>
</dbReference>
<dbReference type="Pfam" id="PF08766">
    <property type="entry name" value="DEK_C"/>
    <property type="match status" value="1"/>
</dbReference>
<name>A0A5C3E1U3_9BASI</name>
<evidence type="ECO:0000259" key="2">
    <source>
        <dbReference type="PROSITE" id="PS51998"/>
    </source>
</evidence>
<dbReference type="GO" id="GO:0005634">
    <property type="term" value="C:nucleus"/>
    <property type="evidence" value="ECO:0007669"/>
    <property type="project" value="TreeGrafter"/>
</dbReference>
<evidence type="ECO:0000313" key="4">
    <source>
        <dbReference type="Proteomes" id="UP000324022"/>
    </source>
</evidence>
<gene>
    <name evidence="3" type="ORF">UTRI_01640_B</name>
</gene>
<feature type="compositionally biased region" description="Basic residues" evidence="1">
    <location>
        <begin position="90"/>
        <end position="112"/>
    </location>
</feature>
<evidence type="ECO:0000313" key="3">
    <source>
        <dbReference type="EMBL" id="SPO24674.1"/>
    </source>
</evidence>
<dbReference type="PROSITE" id="PS51998">
    <property type="entry name" value="DEK_C"/>
    <property type="match status" value="1"/>
</dbReference>
<dbReference type="EMBL" id="OOIN01000008">
    <property type="protein sequence ID" value="SPO24674.1"/>
    <property type="molecule type" value="Genomic_DNA"/>
</dbReference>
<organism evidence="3 4">
    <name type="scientific">Ustilago trichophora</name>
    <dbReference type="NCBI Taxonomy" id="86804"/>
    <lineage>
        <taxon>Eukaryota</taxon>
        <taxon>Fungi</taxon>
        <taxon>Dikarya</taxon>
        <taxon>Basidiomycota</taxon>
        <taxon>Ustilaginomycotina</taxon>
        <taxon>Ustilaginomycetes</taxon>
        <taxon>Ustilaginales</taxon>
        <taxon>Ustilaginaceae</taxon>
        <taxon>Ustilago</taxon>
    </lineage>
</organism>
<proteinExistence type="predicted"/>
<sequence length="379" mass="40876">MSLPSDSELVKQVYAIIVKAYETDTVAEHSKRKVREMLSEHFGVDLESKKKVISQMTMDQLNLVSASRDLEKMQAQSSTSRSPSPAKSAKPAKAKASKAKAVKNKTPTKRKAASPSDLDEEDQSDGGADYAGASADPTSDPSEIEAEADDFSELEEDSSISRSRKQTKSTQSAKTKSSPSASKTKKASASRSSTGGSEAEQRLTRLKKLVAECGVRKPWKKLYEAEGISETDFSGQCRVVQGVLTELGMTGKGSVEQARKIREQREFADELAALQENKVIDGGGRARRTRGSIGSASSTKRSGGKTITISDDSEDSDEESDFEEEAKAKRPNKKAKTSNATSRSKKVSDSDDSEDEGPTRRSFKSSLASFAADLNSDSD</sequence>
<dbReference type="InterPro" id="IPR014876">
    <property type="entry name" value="DEK_C"/>
</dbReference>
<feature type="compositionally biased region" description="Acidic residues" evidence="1">
    <location>
        <begin position="311"/>
        <end position="324"/>
    </location>
</feature>
<feature type="compositionally biased region" description="Low complexity" evidence="1">
    <location>
        <begin position="189"/>
        <end position="198"/>
    </location>
</feature>
<accession>A0A5C3E1U3</accession>
<evidence type="ECO:0000256" key="1">
    <source>
        <dbReference type="SAM" id="MobiDB-lite"/>
    </source>
</evidence>
<feature type="domain" description="DEK-C" evidence="2">
    <location>
        <begin position="3"/>
        <end position="62"/>
    </location>
</feature>
<feature type="compositionally biased region" description="Low complexity" evidence="1">
    <location>
        <begin position="125"/>
        <end position="136"/>
    </location>
</feature>
<feature type="region of interest" description="Disordered" evidence="1">
    <location>
        <begin position="64"/>
        <end position="202"/>
    </location>
</feature>